<proteinExistence type="predicted"/>
<dbReference type="PANTHER" id="PTHR13510:SF44">
    <property type="entry name" value="RABENOSYN-5"/>
    <property type="match status" value="1"/>
</dbReference>
<evidence type="ECO:0000313" key="3">
    <source>
        <dbReference type="Proteomes" id="UP001146120"/>
    </source>
</evidence>
<dbReference type="Proteomes" id="UP001146120">
    <property type="component" value="Unassembled WGS sequence"/>
</dbReference>
<dbReference type="AlphaFoldDB" id="A0AAV2YJL8"/>
<name>A0AAV2YJL8_9STRA</name>
<dbReference type="PANTHER" id="PTHR13510">
    <property type="entry name" value="FYVE-FINGER-CONTAINING RAB5 EFFECTOR PROTEIN RABENOSYN-5-RELATED"/>
    <property type="match status" value="1"/>
</dbReference>
<gene>
    <name evidence="2" type="ORF">N0F65_005083</name>
</gene>
<feature type="region of interest" description="Disordered" evidence="1">
    <location>
        <begin position="303"/>
        <end position="323"/>
    </location>
</feature>
<dbReference type="InterPro" id="IPR052727">
    <property type="entry name" value="Rab4/Rab5_effector"/>
</dbReference>
<organism evidence="2 3">
    <name type="scientific">Lagenidium giganteum</name>
    <dbReference type="NCBI Taxonomy" id="4803"/>
    <lineage>
        <taxon>Eukaryota</taxon>
        <taxon>Sar</taxon>
        <taxon>Stramenopiles</taxon>
        <taxon>Oomycota</taxon>
        <taxon>Peronosporomycetes</taxon>
        <taxon>Pythiales</taxon>
        <taxon>Pythiaceae</taxon>
    </lineage>
</organism>
<evidence type="ECO:0000256" key="1">
    <source>
        <dbReference type="SAM" id="MobiDB-lite"/>
    </source>
</evidence>
<dbReference type="EMBL" id="DAKRPA010000334">
    <property type="protein sequence ID" value="DAZ93229.1"/>
    <property type="molecule type" value="Genomic_DNA"/>
</dbReference>
<comment type="caution">
    <text evidence="2">The sequence shown here is derived from an EMBL/GenBank/DDBJ whole genome shotgun (WGS) entry which is preliminary data.</text>
</comment>
<evidence type="ECO:0000313" key="2">
    <source>
        <dbReference type="EMBL" id="DAZ93229.1"/>
    </source>
</evidence>
<keyword evidence="3" id="KW-1185">Reference proteome</keyword>
<reference evidence="2" key="2">
    <citation type="journal article" date="2023" name="Microbiol Resour">
        <title>Decontamination and Annotation of the Draft Genome Sequence of the Oomycete Lagenidium giganteum ARSEF 373.</title>
        <authorList>
            <person name="Morgan W.R."/>
            <person name="Tartar A."/>
        </authorList>
    </citation>
    <scope>NUCLEOTIDE SEQUENCE</scope>
    <source>
        <strain evidence="2">ARSEF 373</strain>
    </source>
</reference>
<sequence>MFGLVAPTTEAMLVRSAYVQDNLMDGRVLAELQAPSQIDPMRSMTIKWAMRASSIFTRSFSRGRDFVFVESTGIVHMGEEGQRIGYHLVHSIPLAAIPSFERDHDVVRGHLSYCCLFRQKRRKAVELFMRGTFNLLGDVNATMAVAQTTETISTTMRYTYCAHMKKLAGFVRSSAATLDNALTTSVKGLRRLSSGSTCGACHRPSGAIRQKLCRICCKHVCSSCASPQKIASSVMRGGVPSIQQKRVHFCQNCVIASLNANAHTLAREEAFERYQAESDQEDEFAQGFDSPVSAWEMDQIPEESHLSWNSPANSNSDDEEFDNSSFRCHAFGW</sequence>
<protein>
    <recommendedName>
        <fullName evidence="4">FYVE-type domain-containing protein</fullName>
    </recommendedName>
</protein>
<evidence type="ECO:0008006" key="4">
    <source>
        <dbReference type="Google" id="ProtNLM"/>
    </source>
</evidence>
<reference evidence="2" key="1">
    <citation type="submission" date="2022-11" db="EMBL/GenBank/DDBJ databases">
        <authorList>
            <person name="Morgan W.R."/>
            <person name="Tartar A."/>
        </authorList>
    </citation>
    <scope>NUCLEOTIDE SEQUENCE</scope>
    <source>
        <strain evidence="2">ARSEF 373</strain>
    </source>
</reference>
<accession>A0AAV2YJL8</accession>